<proteinExistence type="inferred from homology"/>
<protein>
    <recommendedName>
        <fullName evidence="5">Glycosyltransferase</fullName>
        <ecNumber evidence="5">2.4.1.-</ecNumber>
    </recommendedName>
</protein>
<dbReference type="FunFam" id="3.40.50.2000:FF:000071">
    <property type="entry name" value="Glycosyltransferase"/>
    <property type="match status" value="1"/>
</dbReference>
<dbReference type="InParanoid" id="A0A2P5E950"/>
<keyword evidence="2 4" id="KW-0328">Glycosyltransferase</keyword>
<organism evidence="6 7">
    <name type="scientific">Trema orientale</name>
    <name type="common">Charcoal tree</name>
    <name type="synonym">Celtis orientalis</name>
    <dbReference type="NCBI Taxonomy" id="63057"/>
    <lineage>
        <taxon>Eukaryota</taxon>
        <taxon>Viridiplantae</taxon>
        <taxon>Streptophyta</taxon>
        <taxon>Embryophyta</taxon>
        <taxon>Tracheophyta</taxon>
        <taxon>Spermatophyta</taxon>
        <taxon>Magnoliopsida</taxon>
        <taxon>eudicotyledons</taxon>
        <taxon>Gunneridae</taxon>
        <taxon>Pentapetalae</taxon>
        <taxon>rosids</taxon>
        <taxon>fabids</taxon>
        <taxon>Rosales</taxon>
        <taxon>Cannabaceae</taxon>
        <taxon>Trema</taxon>
    </lineage>
</organism>
<dbReference type="Proteomes" id="UP000237000">
    <property type="component" value="Unassembled WGS sequence"/>
</dbReference>
<accession>A0A2P5E950</accession>
<dbReference type="SUPFAM" id="SSF53756">
    <property type="entry name" value="UDP-Glycosyltransferase/glycogen phosphorylase"/>
    <property type="match status" value="1"/>
</dbReference>
<evidence type="ECO:0000256" key="5">
    <source>
        <dbReference type="RuleBase" id="RU362057"/>
    </source>
</evidence>
<evidence type="ECO:0000313" key="7">
    <source>
        <dbReference type="Proteomes" id="UP000237000"/>
    </source>
</evidence>
<comment type="caution">
    <text evidence="6">The sequence shown here is derived from an EMBL/GenBank/DDBJ whole genome shotgun (WGS) entry which is preliminary data.</text>
</comment>
<evidence type="ECO:0000256" key="3">
    <source>
        <dbReference type="ARBA" id="ARBA00022679"/>
    </source>
</evidence>
<dbReference type="InterPro" id="IPR002213">
    <property type="entry name" value="UDP_glucos_trans"/>
</dbReference>
<feature type="non-terminal residue" evidence="6">
    <location>
        <position position="1"/>
    </location>
</feature>
<keyword evidence="7" id="KW-1185">Reference proteome</keyword>
<gene>
    <name evidence="6" type="ORF">TorRG33x02_221370</name>
</gene>
<dbReference type="OrthoDB" id="5835829at2759"/>
<dbReference type="GO" id="GO:0035251">
    <property type="term" value="F:UDP-glucosyltransferase activity"/>
    <property type="evidence" value="ECO:0007669"/>
    <property type="project" value="TreeGrafter"/>
</dbReference>
<evidence type="ECO:0000256" key="1">
    <source>
        <dbReference type="ARBA" id="ARBA00009995"/>
    </source>
</evidence>
<dbReference type="EC" id="2.4.1.-" evidence="5"/>
<dbReference type="FunFam" id="3.40.50.2000:FF:000047">
    <property type="entry name" value="Glycosyltransferase"/>
    <property type="match status" value="1"/>
</dbReference>
<dbReference type="CDD" id="cd03784">
    <property type="entry name" value="GT1_Gtf-like"/>
    <property type="match status" value="1"/>
</dbReference>
<keyword evidence="3 4" id="KW-0808">Transferase</keyword>
<dbReference type="PROSITE" id="PS00375">
    <property type="entry name" value="UDPGT"/>
    <property type="match status" value="1"/>
</dbReference>
<dbReference type="PANTHER" id="PTHR48047:SF135">
    <property type="entry name" value="GLYCOSYLTRANSFERASE"/>
    <property type="match status" value="1"/>
</dbReference>
<reference evidence="7" key="1">
    <citation type="submission" date="2016-06" db="EMBL/GenBank/DDBJ databases">
        <title>Parallel loss of symbiosis genes in relatives of nitrogen-fixing non-legume Parasponia.</title>
        <authorList>
            <person name="Van Velzen R."/>
            <person name="Holmer R."/>
            <person name="Bu F."/>
            <person name="Rutten L."/>
            <person name="Van Zeijl A."/>
            <person name="Liu W."/>
            <person name="Santuari L."/>
            <person name="Cao Q."/>
            <person name="Sharma T."/>
            <person name="Shen D."/>
            <person name="Roswanjaya Y."/>
            <person name="Wardhani T."/>
            <person name="Kalhor M.S."/>
            <person name="Jansen J."/>
            <person name="Van den Hoogen J."/>
            <person name="Gungor B."/>
            <person name="Hartog M."/>
            <person name="Hontelez J."/>
            <person name="Verver J."/>
            <person name="Yang W.-C."/>
            <person name="Schijlen E."/>
            <person name="Repin R."/>
            <person name="Schilthuizen M."/>
            <person name="Schranz E."/>
            <person name="Heidstra R."/>
            <person name="Miyata K."/>
            <person name="Fedorova E."/>
            <person name="Kohlen W."/>
            <person name="Bisseling T."/>
            <person name="Smit S."/>
            <person name="Geurts R."/>
        </authorList>
    </citation>
    <scope>NUCLEOTIDE SEQUENCE [LARGE SCALE GENOMIC DNA]</scope>
    <source>
        <strain evidence="7">cv. RG33-2</strain>
    </source>
</reference>
<dbReference type="InterPro" id="IPR035595">
    <property type="entry name" value="UDP_glycos_trans_CS"/>
</dbReference>
<sequence>KHLFPRGINMSGETSQLHIFFFPFMAHGHMIPAVAMAELFASRGCKTTIILTPANAKFFAEAIERSRNLGLNIEIVLLKFPAVEVGLPEGCENANSVTTEEMSMKFFMAITMLEQPLEQLVMEHRPSCLVADIFYPWATGVAAKFGIPRLVFHGTNFFALCASICLNKYEPHKKVSSESEPFLIPNLPDEIKLTRSQLPFYAKEDSQLSTFAKKAEESELTSYGVIVNSFYELEPAYADYYRKVLGRKAWHIGPTCLYNGDKEDEEQRGPKSSIEEHECLNWLNSKKHNSVVYVCFGSNANFNDAQLEEIAMGLEASGKEFIWVVRKEKQEEGREEWLPEGLEKRIMEGKGLLIRGWAPQVLILEHEAVGGFVTHCGWNSIMEGVCAGLPMATWPVAAEQFYNEKFVTQILGIGVGVGAGKWARFVGDSVKKEAIEKAVTRIMGGEEAEEMRSRAIRLKEMARKAFKEGGSSYSNLDSLIEELRLHTTS</sequence>
<dbReference type="STRING" id="63057.A0A2P5E950"/>
<name>A0A2P5E950_TREOI</name>
<dbReference type="FunCoup" id="A0A2P5E950">
    <property type="interactions" value="192"/>
</dbReference>
<evidence type="ECO:0000256" key="2">
    <source>
        <dbReference type="ARBA" id="ARBA00022676"/>
    </source>
</evidence>
<dbReference type="AlphaFoldDB" id="A0A2P5E950"/>
<evidence type="ECO:0000256" key="4">
    <source>
        <dbReference type="RuleBase" id="RU003718"/>
    </source>
</evidence>
<dbReference type="PANTHER" id="PTHR48047">
    <property type="entry name" value="GLYCOSYLTRANSFERASE"/>
    <property type="match status" value="1"/>
</dbReference>
<comment type="similarity">
    <text evidence="1 4">Belongs to the UDP-glycosyltransferase family.</text>
</comment>
<evidence type="ECO:0000313" key="6">
    <source>
        <dbReference type="EMBL" id="PON82020.1"/>
    </source>
</evidence>
<dbReference type="EMBL" id="JXTC01000203">
    <property type="protein sequence ID" value="PON82020.1"/>
    <property type="molecule type" value="Genomic_DNA"/>
</dbReference>
<dbReference type="Gene3D" id="3.40.50.2000">
    <property type="entry name" value="Glycogen Phosphorylase B"/>
    <property type="match status" value="2"/>
</dbReference>
<dbReference type="Pfam" id="PF00201">
    <property type="entry name" value="UDPGT"/>
    <property type="match status" value="1"/>
</dbReference>